<sequence length="1152" mass="129298">MSRFVPLSEMQEDEQNEEETTIQEKVIALINEAQLVNSNDKKLVCLNQVRELIVNKDPSLLDSFFEEVAAFQQDRSVDVRKFVIAFIETACKKDCHYLMRSIQIIRYIMNDSNVTTEKRSISCFIQLYRLSLQYLVKMKTAKKEELDMWEILKEVKLDICSKLHGENDGLRTMVIKFIETVIILQTKKEPLSEPPRAVELEFSLDMVPLSHPILKQSELREESGILLVQLLELTGFPSISSVNLMTCISSLCAIGRQRPLHITTVIQTFEVLQANLPPSFTSSQISSVTKHLKSQLLGVLRQPGSLECRPQIVTLLTVLGAPQSEISKNTPKDVSLASKRTRSDNEGLHSKKAKLDESEEGEEFSSRGNILMEAIELTTADLKPLLTVESVVELVMLSMSNLPRLLPRSFSHSFTPIAAAGNDAQVTQLARLLASQMTAAGIGIGAQTKGLKPSRKGERPVVSDPRSGIREPTPEEEREREILERERLGKDKQVEQDETDPADLAKSLAELSYLGSLLGLPDIRDPQFPLAYSAFFGTEPMEVLPTASTGESSHSNLIVIKKENDDTTSPKEDDSKWRQSLAVPQKLKKIRAFDLSSIVKPLPMNEQERLSVAAFKRILATETGGSSTVLSQARTKLVIHLVTQFGGEFNKALLVFILEDLRSHFDLALSWLYAEYCIEEQLLTTPTSGTCQYENCLIGLMSGARDKLDNRDRLFTRLVLEAPKITPNALSIIKSYCRDEERAFLGITTLRDLILKKPQGSGDFIEALLDITTSDLEMARLQSLHIVKRFYSRPSLSMRIEKYSIRSLQKLLSDHPSFQSDTELEVASEWTEESIKICSGLFLSLLPINTKLLKELAIVYTNTIPTVKRIMLKLIDQPVRSIGMNSPELLELVEKCPVGAETLIMRILYILTEKAMPSSELVKHVRELHKRNSNDVRFLIPVLHGLQKSEVIAALPEFIRLSPNVTKGVFDRLLTSSKGESNISMSPISPSELLIALHNIDCRGDDNLMKAVIRATGLCFAEKGVYTQEVLAVVLQQLVDQTPIPILFMRTVLQSLSLCPRLANFILTILTKLISKQVWKQSKVWQGFIKCCESLKPHSFQVILQLPPQQMEEILKSSQSLRHPFAAHIKELAQRGSVPKSALQIMERLTSS</sequence>
<reference evidence="7" key="2">
    <citation type="submission" date="2017-05" db="UniProtKB">
        <authorList>
            <consortium name="EnsemblMetazoa"/>
        </authorList>
    </citation>
    <scope>IDENTIFICATION</scope>
</reference>
<dbReference type="KEGG" id="aqu:100632240"/>
<keyword evidence="8" id="KW-1185">Reference proteome</keyword>
<dbReference type="InterPro" id="IPR021850">
    <property type="entry name" value="Symplekin/Pta1"/>
</dbReference>
<gene>
    <name evidence="7" type="primary">100632240</name>
</gene>
<name>A0A1X7V626_AMPQE</name>
<dbReference type="InterPro" id="IPR022075">
    <property type="entry name" value="Symplekin_C"/>
</dbReference>
<evidence type="ECO:0000259" key="5">
    <source>
        <dbReference type="Pfam" id="PF11935"/>
    </source>
</evidence>
<feature type="region of interest" description="Disordered" evidence="4">
    <location>
        <begin position="447"/>
        <end position="502"/>
    </location>
</feature>
<dbReference type="STRING" id="400682.A0A1X7V626"/>
<evidence type="ECO:0000256" key="1">
    <source>
        <dbReference type="ARBA" id="ARBA00004123"/>
    </source>
</evidence>
<evidence type="ECO:0000259" key="6">
    <source>
        <dbReference type="Pfam" id="PF12295"/>
    </source>
</evidence>
<dbReference type="Pfam" id="PF11935">
    <property type="entry name" value="SYMPK_PTA1_N"/>
    <property type="match status" value="1"/>
</dbReference>
<dbReference type="PANTHER" id="PTHR15245:SF20">
    <property type="entry name" value="SYMPLEKIN"/>
    <property type="match status" value="1"/>
</dbReference>
<dbReference type="EnsemblMetazoa" id="Aqu2.1.35269_001">
    <property type="protein sequence ID" value="Aqu2.1.35269_001"/>
    <property type="gene ID" value="Aqu2.1.35269"/>
</dbReference>
<evidence type="ECO:0008006" key="9">
    <source>
        <dbReference type="Google" id="ProtNLM"/>
    </source>
</evidence>
<protein>
    <recommendedName>
        <fullName evidence="9">Symplekin</fullName>
    </recommendedName>
</protein>
<dbReference type="Proteomes" id="UP000007879">
    <property type="component" value="Unassembled WGS sequence"/>
</dbReference>
<comment type="subcellular location">
    <subcellularLocation>
        <location evidence="1">Nucleus</location>
    </subcellularLocation>
</comment>
<evidence type="ECO:0000313" key="8">
    <source>
        <dbReference type="Proteomes" id="UP000007879"/>
    </source>
</evidence>
<accession>A0A1X7V626</accession>
<feature type="compositionally biased region" description="Basic and acidic residues" evidence="4">
    <location>
        <begin position="341"/>
        <end position="356"/>
    </location>
</feature>
<dbReference type="InterPro" id="IPR011989">
    <property type="entry name" value="ARM-like"/>
</dbReference>
<evidence type="ECO:0000256" key="2">
    <source>
        <dbReference type="ARBA" id="ARBA00022664"/>
    </source>
</evidence>
<dbReference type="eggNOG" id="KOG1895">
    <property type="taxonomic scope" value="Eukaryota"/>
</dbReference>
<dbReference type="InterPro" id="IPR032460">
    <property type="entry name" value="Symplekin/Pta1_N"/>
</dbReference>
<proteinExistence type="predicted"/>
<dbReference type="OrthoDB" id="331600at2759"/>
<organism evidence="7">
    <name type="scientific">Amphimedon queenslandica</name>
    <name type="common">Sponge</name>
    <dbReference type="NCBI Taxonomy" id="400682"/>
    <lineage>
        <taxon>Eukaryota</taxon>
        <taxon>Metazoa</taxon>
        <taxon>Porifera</taxon>
        <taxon>Demospongiae</taxon>
        <taxon>Heteroscleromorpha</taxon>
        <taxon>Haplosclerida</taxon>
        <taxon>Niphatidae</taxon>
        <taxon>Amphimedon</taxon>
    </lineage>
</organism>
<dbReference type="Pfam" id="PF12295">
    <property type="entry name" value="Symplekin_C"/>
    <property type="match status" value="1"/>
</dbReference>
<feature type="domain" description="Symplekin C-terminal" evidence="6">
    <location>
        <begin position="935"/>
        <end position="1116"/>
    </location>
</feature>
<dbReference type="EnsemblMetazoa" id="XM_019994984.1">
    <property type="protein sequence ID" value="XP_019850543.1"/>
    <property type="gene ID" value="LOC100632240"/>
</dbReference>
<feature type="compositionally biased region" description="Basic and acidic residues" evidence="4">
    <location>
        <begin position="455"/>
        <end position="495"/>
    </location>
</feature>
<keyword evidence="3" id="KW-0539">Nucleus</keyword>
<keyword evidence="2" id="KW-0507">mRNA processing</keyword>
<dbReference type="GO" id="GO:0005847">
    <property type="term" value="C:mRNA cleavage and polyadenylation specificity factor complex"/>
    <property type="evidence" value="ECO:0007669"/>
    <property type="project" value="TreeGrafter"/>
</dbReference>
<dbReference type="Gene3D" id="1.25.10.10">
    <property type="entry name" value="Leucine-rich Repeat Variant"/>
    <property type="match status" value="1"/>
</dbReference>
<dbReference type="GO" id="GO:0006397">
    <property type="term" value="P:mRNA processing"/>
    <property type="evidence" value="ECO:0007669"/>
    <property type="project" value="UniProtKB-KW"/>
</dbReference>
<dbReference type="InParanoid" id="A0A1X7V626"/>
<reference evidence="8" key="1">
    <citation type="journal article" date="2010" name="Nature">
        <title>The Amphimedon queenslandica genome and the evolution of animal complexity.</title>
        <authorList>
            <person name="Srivastava M."/>
            <person name="Simakov O."/>
            <person name="Chapman J."/>
            <person name="Fahey B."/>
            <person name="Gauthier M.E."/>
            <person name="Mitros T."/>
            <person name="Richards G.S."/>
            <person name="Conaco C."/>
            <person name="Dacre M."/>
            <person name="Hellsten U."/>
            <person name="Larroux C."/>
            <person name="Putnam N.H."/>
            <person name="Stanke M."/>
            <person name="Adamska M."/>
            <person name="Darling A."/>
            <person name="Degnan S.M."/>
            <person name="Oakley T.H."/>
            <person name="Plachetzki D.C."/>
            <person name="Zhai Y."/>
            <person name="Adamski M."/>
            <person name="Calcino A."/>
            <person name="Cummins S.F."/>
            <person name="Goodstein D.M."/>
            <person name="Harris C."/>
            <person name="Jackson D.J."/>
            <person name="Leys S.P."/>
            <person name="Shu S."/>
            <person name="Woodcroft B.J."/>
            <person name="Vervoort M."/>
            <person name="Kosik K.S."/>
            <person name="Manning G."/>
            <person name="Degnan B.M."/>
            <person name="Rokhsar D.S."/>
        </authorList>
    </citation>
    <scope>NUCLEOTIDE SEQUENCE [LARGE SCALE GENOMIC DNA]</scope>
</reference>
<feature type="region of interest" description="Disordered" evidence="4">
    <location>
        <begin position="327"/>
        <end position="363"/>
    </location>
</feature>
<dbReference type="AlphaFoldDB" id="A0A1X7V626"/>
<evidence type="ECO:0000256" key="4">
    <source>
        <dbReference type="SAM" id="MobiDB-lite"/>
    </source>
</evidence>
<evidence type="ECO:0000313" key="7">
    <source>
        <dbReference type="EnsemblMetazoa" id="Aqu2.1.35269_001"/>
    </source>
</evidence>
<feature type="domain" description="Symplekin/Pta1 N-terminal" evidence="5">
    <location>
        <begin position="115"/>
        <end position="330"/>
    </location>
</feature>
<evidence type="ECO:0000256" key="3">
    <source>
        <dbReference type="ARBA" id="ARBA00023242"/>
    </source>
</evidence>
<dbReference type="PANTHER" id="PTHR15245">
    <property type="entry name" value="SYMPLEKIN-RELATED"/>
    <property type="match status" value="1"/>
</dbReference>